<organism evidence="4 5">
    <name type="scientific">Neptunicoccus cionae</name>
    <dbReference type="NCBI Taxonomy" id="2035344"/>
    <lineage>
        <taxon>Bacteria</taxon>
        <taxon>Pseudomonadati</taxon>
        <taxon>Pseudomonadota</taxon>
        <taxon>Alphaproteobacteria</taxon>
        <taxon>Rhodobacterales</taxon>
        <taxon>Paracoccaceae</taxon>
        <taxon>Neptunicoccus</taxon>
    </lineage>
</organism>
<dbReference type="GO" id="GO:0005737">
    <property type="term" value="C:cytoplasm"/>
    <property type="evidence" value="ECO:0007669"/>
    <property type="project" value="UniProtKB-SubCell"/>
</dbReference>
<dbReference type="InterPro" id="IPR002639">
    <property type="entry name" value="UreF"/>
</dbReference>
<dbReference type="AlphaFoldDB" id="A0A916VS15"/>
<gene>
    <name evidence="3 4" type="primary">ureF</name>
    <name evidence="4" type="ORF">GCM10011498_31920</name>
</gene>
<dbReference type="EMBL" id="BMKA01000005">
    <property type="protein sequence ID" value="GGA28437.1"/>
    <property type="molecule type" value="Genomic_DNA"/>
</dbReference>
<keyword evidence="2 3" id="KW-0143">Chaperone</keyword>
<dbReference type="PANTHER" id="PTHR33620">
    <property type="entry name" value="UREASE ACCESSORY PROTEIN F"/>
    <property type="match status" value="1"/>
</dbReference>
<comment type="subunit">
    <text evidence="3">UreD, UreF and UreG form a complex that acts as a GTP-hydrolysis-dependent molecular chaperone, activating the urease apoprotein by helping to assemble the nickel containing metallocenter of UreC. The UreE protein probably delivers the nickel.</text>
</comment>
<dbReference type="Pfam" id="PF01730">
    <property type="entry name" value="UreF"/>
    <property type="match status" value="1"/>
</dbReference>
<keyword evidence="1 3" id="KW-0996">Nickel insertion</keyword>
<keyword evidence="5" id="KW-1185">Reference proteome</keyword>
<sequence>MSIEQDALTLAQWLSPAFPIGAFAYSHGLEAAIHSGLIQTGDDLRTWLEDTVQHGSGRNDCILLRAAYVCTSPAALSEVNNTGLAFAASAERRLESTLQGTAFCKTATAVWGGDAASLIYPVAVGAAAARLSLNVDLTAVLFVQSMTGNLVSAAQRLMSLGQTDGQAILAALLPLCQAVAAGTKHAGLDDLESTAFLSDIAAMQHETLQPRIFRT</sequence>
<evidence type="ECO:0000313" key="5">
    <source>
        <dbReference type="Proteomes" id="UP000628017"/>
    </source>
</evidence>
<dbReference type="PANTHER" id="PTHR33620:SF1">
    <property type="entry name" value="UREASE ACCESSORY PROTEIN F"/>
    <property type="match status" value="1"/>
</dbReference>
<comment type="similarity">
    <text evidence="3">Belongs to the UreF family.</text>
</comment>
<name>A0A916VS15_9RHOB</name>
<comment type="function">
    <text evidence="3">Required for maturation of urease via the functional incorporation of the urease nickel metallocenter.</text>
</comment>
<comment type="subcellular location">
    <subcellularLocation>
        <location evidence="3">Cytoplasm</location>
    </subcellularLocation>
</comment>
<reference evidence="4" key="1">
    <citation type="journal article" date="2014" name="Int. J. Syst. Evol. Microbiol.">
        <title>Complete genome sequence of Corynebacterium casei LMG S-19264T (=DSM 44701T), isolated from a smear-ripened cheese.</title>
        <authorList>
            <consortium name="US DOE Joint Genome Institute (JGI-PGF)"/>
            <person name="Walter F."/>
            <person name="Albersmeier A."/>
            <person name="Kalinowski J."/>
            <person name="Ruckert C."/>
        </authorList>
    </citation>
    <scope>NUCLEOTIDE SEQUENCE</scope>
    <source>
        <strain evidence="4">CGMCC 1.15880</strain>
    </source>
</reference>
<comment type="caution">
    <text evidence="4">The sequence shown here is derived from an EMBL/GenBank/DDBJ whole genome shotgun (WGS) entry which is preliminary data.</text>
</comment>
<dbReference type="HAMAP" id="MF_01385">
    <property type="entry name" value="UreF"/>
    <property type="match status" value="1"/>
</dbReference>
<protein>
    <recommendedName>
        <fullName evidence="3">Urease accessory protein UreF</fullName>
    </recommendedName>
</protein>
<evidence type="ECO:0000256" key="1">
    <source>
        <dbReference type="ARBA" id="ARBA00022988"/>
    </source>
</evidence>
<dbReference type="Proteomes" id="UP000628017">
    <property type="component" value="Unassembled WGS sequence"/>
</dbReference>
<keyword evidence="3" id="KW-0963">Cytoplasm</keyword>
<dbReference type="PIRSF" id="PIRSF009467">
    <property type="entry name" value="Ureas_acces_UreF"/>
    <property type="match status" value="1"/>
</dbReference>
<dbReference type="RefSeq" id="WP_188677666.1">
    <property type="nucleotide sequence ID" value="NZ_BMKA01000005.1"/>
</dbReference>
<dbReference type="InterPro" id="IPR038277">
    <property type="entry name" value="UreF_sf"/>
</dbReference>
<proteinExistence type="inferred from homology"/>
<evidence type="ECO:0000256" key="3">
    <source>
        <dbReference type="HAMAP-Rule" id="MF_01385"/>
    </source>
</evidence>
<dbReference type="Gene3D" id="1.10.4190.10">
    <property type="entry name" value="Urease accessory protein UreF"/>
    <property type="match status" value="1"/>
</dbReference>
<evidence type="ECO:0000313" key="4">
    <source>
        <dbReference type="EMBL" id="GGA28437.1"/>
    </source>
</evidence>
<reference evidence="4" key="2">
    <citation type="submission" date="2020-09" db="EMBL/GenBank/DDBJ databases">
        <authorList>
            <person name="Sun Q."/>
            <person name="Zhou Y."/>
        </authorList>
    </citation>
    <scope>NUCLEOTIDE SEQUENCE</scope>
    <source>
        <strain evidence="4">CGMCC 1.15880</strain>
    </source>
</reference>
<dbReference type="GO" id="GO:0016151">
    <property type="term" value="F:nickel cation binding"/>
    <property type="evidence" value="ECO:0007669"/>
    <property type="project" value="UniProtKB-UniRule"/>
</dbReference>
<accession>A0A916VS15</accession>
<evidence type="ECO:0000256" key="2">
    <source>
        <dbReference type="ARBA" id="ARBA00023186"/>
    </source>
</evidence>